<dbReference type="Proteomes" id="UP000242814">
    <property type="component" value="Unassembled WGS sequence"/>
</dbReference>
<proteinExistence type="predicted"/>
<dbReference type="EMBL" id="LZYO01000251">
    <property type="protein sequence ID" value="ODH22290.1"/>
    <property type="molecule type" value="Genomic_DNA"/>
</dbReference>
<comment type="caution">
    <text evidence="2">The sequence shown here is derived from an EMBL/GenBank/DDBJ whole genome shotgun (WGS) entry which is preliminary data.</text>
</comment>
<evidence type="ECO:0000313" key="2">
    <source>
        <dbReference type="EMBL" id="ODH22290.1"/>
    </source>
</evidence>
<sequence>ADPTPIKIHNQQSNYQFISSFTMAAVAAGSIPLMLRLSYLSTPIIIDMGTTHDGLLRLIQGEIEIRMPQLTEDFTFDGLEIMWDQTVPGGVFPASSPLDQYNLQATLALLRTRQGRDAMGLKITPCKGAVMSLV</sequence>
<feature type="non-terminal residue" evidence="2">
    <location>
        <position position="1"/>
    </location>
</feature>
<reference evidence="2 3" key="1">
    <citation type="submission" date="2016-06" db="EMBL/GenBank/DDBJ databases">
        <authorList>
            <person name="Kjaerup R.B."/>
            <person name="Dalgaard T.S."/>
            <person name="Juul-Madsen H.R."/>
        </authorList>
    </citation>
    <scope>NUCLEOTIDE SEQUENCE [LARGE SCALE GENOMIC DNA]</scope>
    <source>
        <strain evidence="2 3">Pb300</strain>
    </source>
</reference>
<keyword evidence="1" id="KW-0812">Transmembrane</keyword>
<name>A0A1D2J9Y3_PARBR</name>
<dbReference type="VEuPathDB" id="FungiDB:PABG_03026"/>
<protein>
    <submittedName>
        <fullName evidence="2">Uncharacterized protein</fullName>
    </submittedName>
</protein>
<keyword evidence="1" id="KW-0472">Membrane</keyword>
<dbReference type="AlphaFoldDB" id="A0A1D2J9Y3"/>
<feature type="transmembrane region" description="Helical" evidence="1">
    <location>
        <begin position="15"/>
        <end position="35"/>
    </location>
</feature>
<keyword evidence="1" id="KW-1133">Transmembrane helix</keyword>
<accession>A0A1D2J9Y3</accession>
<dbReference type="VEuPathDB" id="FungiDB:PADG_01554"/>
<evidence type="ECO:0000313" key="3">
    <source>
        <dbReference type="Proteomes" id="UP000242814"/>
    </source>
</evidence>
<evidence type="ECO:0000256" key="1">
    <source>
        <dbReference type="SAM" id="Phobius"/>
    </source>
</evidence>
<gene>
    <name evidence="2" type="ORF">ACO22_05531</name>
</gene>
<organism evidence="2 3">
    <name type="scientific">Paracoccidioides brasiliensis</name>
    <dbReference type="NCBI Taxonomy" id="121759"/>
    <lineage>
        <taxon>Eukaryota</taxon>
        <taxon>Fungi</taxon>
        <taxon>Dikarya</taxon>
        <taxon>Ascomycota</taxon>
        <taxon>Pezizomycotina</taxon>
        <taxon>Eurotiomycetes</taxon>
        <taxon>Eurotiomycetidae</taxon>
        <taxon>Onygenales</taxon>
        <taxon>Ajellomycetaceae</taxon>
        <taxon>Paracoccidioides</taxon>
    </lineage>
</organism>